<dbReference type="InterPro" id="IPR000792">
    <property type="entry name" value="Tscrpt_reg_LuxR_C"/>
</dbReference>
<dbReference type="OrthoDB" id="5187741at2"/>
<dbReference type="RefSeq" id="WP_073262780.1">
    <property type="nucleotide sequence ID" value="NZ_FRCS01000013.1"/>
</dbReference>
<dbReference type="Gene3D" id="1.10.10.10">
    <property type="entry name" value="Winged helix-like DNA-binding domain superfamily/Winged helix DNA-binding domain"/>
    <property type="match status" value="1"/>
</dbReference>
<feature type="domain" description="HTH luxR-type" evidence="2">
    <location>
        <begin position="120"/>
        <end position="177"/>
    </location>
</feature>
<accession>A0A1M7RIG8</accession>
<evidence type="ECO:0000313" key="3">
    <source>
        <dbReference type="EMBL" id="SHN45996.1"/>
    </source>
</evidence>
<feature type="region of interest" description="Disordered" evidence="1">
    <location>
        <begin position="97"/>
        <end position="121"/>
    </location>
</feature>
<dbReference type="AlphaFoldDB" id="A0A1M7RIG8"/>
<protein>
    <recommendedName>
        <fullName evidence="2">HTH luxR-type domain-containing protein</fullName>
    </recommendedName>
</protein>
<evidence type="ECO:0000256" key="1">
    <source>
        <dbReference type="SAM" id="MobiDB-lite"/>
    </source>
</evidence>
<evidence type="ECO:0000259" key="2">
    <source>
        <dbReference type="SMART" id="SM00421"/>
    </source>
</evidence>
<reference evidence="3 4" key="1">
    <citation type="submission" date="2016-11" db="EMBL/GenBank/DDBJ databases">
        <authorList>
            <person name="Jaros S."/>
            <person name="Januszkiewicz K."/>
            <person name="Wedrychowicz H."/>
        </authorList>
    </citation>
    <scope>NUCLEOTIDE SEQUENCE [LARGE SCALE GENOMIC DNA]</scope>
    <source>
        <strain evidence="3 4">DSM 46144</strain>
    </source>
</reference>
<dbReference type="GO" id="GO:0003677">
    <property type="term" value="F:DNA binding"/>
    <property type="evidence" value="ECO:0007669"/>
    <property type="project" value="InterPro"/>
</dbReference>
<dbReference type="GO" id="GO:0006355">
    <property type="term" value="P:regulation of DNA-templated transcription"/>
    <property type="evidence" value="ECO:0007669"/>
    <property type="project" value="InterPro"/>
</dbReference>
<gene>
    <name evidence="3" type="ORF">SAMN05443668_113124</name>
</gene>
<dbReference type="STRING" id="134849.SAMN05443668_113124"/>
<sequence length="186" mass="19221">MSRPLYVLRTAADLALVVRRLASEGWAVRTGLAVPDEPWDLTASRTVVTGPVADDEAVAGAVLAAARGAGVVAVADVESPAGQALLADLARIGPVRRAPQTGESDGAARVVPEADSNGDGLPLTAEQRALLDRLAAGDSIAAAAAAEFLSLRTANRRIAAAREALGVRTTRQAVIEYVKAARPERR</sequence>
<proteinExistence type="predicted"/>
<organism evidence="3 4">
    <name type="scientific">Cryptosporangium aurantiacum</name>
    <dbReference type="NCBI Taxonomy" id="134849"/>
    <lineage>
        <taxon>Bacteria</taxon>
        <taxon>Bacillati</taxon>
        <taxon>Actinomycetota</taxon>
        <taxon>Actinomycetes</taxon>
        <taxon>Cryptosporangiales</taxon>
        <taxon>Cryptosporangiaceae</taxon>
        <taxon>Cryptosporangium</taxon>
    </lineage>
</organism>
<dbReference type="InterPro" id="IPR016032">
    <property type="entry name" value="Sig_transdc_resp-reg_C-effctor"/>
</dbReference>
<evidence type="ECO:0000313" key="4">
    <source>
        <dbReference type="Proteomes" id="UP000184440"/>
    </source>
</evidence>
<dbReference type="InterPro" id="IPR036388">
    <property type="entry name" value="WH-like_DNA-bd_sf"/>
</dbReference>
<dbReference type="SUPFAM" id="SSF46894">
    <property type="entry name" value="C-terminal effector domain of the bipartite response regulators"/>
    <property type="match status" value="1"/>
</dbReference>
<name>A0A1M7RIG8_9ACTN</name>
<keyword evidence="4" id="KW-1185">Reference proteome</keyword>
<dbReference type="SMART" id="SM00421">
    <property type="entry name" value="HTH_LUXR"/>
    <property type="match status" value="1"/>
</dbReference>
<dbReference type="Proteomes" id="UP000184440">
    <property type="component" value="Unassembled WGS sequence"/>
</dbReference>
<dbReference type="EMBL" id="FRCS01000013">
    <property type="protein sequence ID" value="SHN45996.1"/>
    <property type="molecule type" value="Genomic_DNA"/>
</dbReference>